<reference evidence="1" key="1">
    <citation type="submission" date="2023-06" db="EMBL/GenBank/DDBJ databases">
        <title>Egi l300058.</title>
        <authorList>
            <person name="Gao L."/>
            <person name="Fang B.-Z."/>
            <person name="Li W.-J."/>
        </authorList>
    </citation>
    <scope>NUCLEOTIDE SEQUENCE</scope>
    <source>
        <strain evidence="1">EGI L300058</strain>
    </source>
</reference>
<name>A0ABT8GFR2_9MICO</name>
<evidence type="ECO:0000313" key="1">
    <source>
        <dbReference type="EMBL" id="MDN4480281.1"/>
    </source>
</evidence>
<evidence type="ECO:0000313" key="2">
    <source>
        <dbReference type="Proteomes" id="UP001172708"/>
    </source>
</evidence>
<organism evidence="1 2">
    <name type="scientific">Demequina muriae</name>
    <dbReference type="NCBI Taxonomy" id="3051664"/>
    <lineage>
        <taxon>Bacteria</taxon>
        <taxon>Bacillati</taxon>
        <taxon>Actinomycetota</taxon>
        <taxon>Actinomycetes</taxon>
        <taxon>Micrococcales</taxon>
        <taxon>Demequinaceae</taxon>
        <taxon>Demequina</taxon>
    </lineage>
</organism>
<proteinExistence type="predicted"/>
<gene>
    <name evidence="1" type="ORF">QQX02_05010</name>
</gene>
<accession>A0ABT8GFR2</accession>
<keyword evidence="2" id="KW-1185">Reference proteome</keyword>
<comment type="caution">
    <text evidence="1">The sequence shown here is derived from an EMBL/GenBank/DDBJ whole genome shotgun (WGS) entry which is preliminary data.</text>
</comment>
<dbReference type="EMBL" id="JAUHQA010000001">
    <property type="protein sequence ID" value="MDN4480281.1"/>
    <property type="molecule type" value="Genomic_DNA"/>
</dbReference>
<sequence>MGRDRSGRYCAWSEHAHPGFVAGRHHMFDYWVSDNEWLECVDYRNHGTYRGIAVHVSPNGIGTLVITPARESNGSRAPDDVLEEAGFEWDGRPGEPWIKIVEPDDPDMEVVTTRAPIDPPWIKNGEAPS</sequence>
<protein>
    <submittedName>
        <fullName evidence="1">Uncharacterized protein</fullName>
    </submittedName>
</protein>
<dbReference type="Proteomes" id="UP001172708">
    <property type="component" value="Unassembled WGS sequence"/>
</dbReference>